<reference evidence="2" key="1">
    <citation type="submission" date="2021-09" db="EMBL/GenBank/DDBJ databases">
        <title>Fulvivirga sp. isolated from coastal sediment.</title>
        <authorList>
            <person name="Yu H."/>
        </authorList>
    </citation>
    <scope>NUCLEOTIDE SEQUENCE</scope>
    <source>
        <strain evidence="2">1062</strain>
    </source>
</reference>
<evidence type="ECO:0000313" key="3">
    <source>
        <dbReference type="Proteomes" id="UP001139409"/>
    </source>
</evidence>
<accession>A0A9X1KUS0</accession>
<dbReference type="PANTHER" id="PTHR38436:SF1">
    <property type="entry name" value="ESTER CYCLASE"/>
    <property type="match status" value="1"/>
</dbReference>
<sequence length="194" mass="22304">MRKMVLLLTICLSTQVIHSQNSTNSQNSPEANKAIARAFYEDLWFSNNTENYKKYVADHYVVHDIGDRKGVTEAAIEQKNIADFFWENGELGGKINYQVAEGNLVVTHWTSSFDNPKTLLGRFILGTTKPFNIINVFRIEDGKIVEFWNHRHDIETPQTLRFVFQGLLTGLVIALIPTFLFLRTRKQLRKALNS</sequence>
<dbReference type="Gene3D" id="3.10.450.50">
    <property type="match status" value="1"/>
</dbReference>
<dbReference type="GO" id="GO:0030638">
    <property type="term" value="P:polyketide metabolic process"/>
    <property type="evidence" value="ECO:0007669"/>
    <property type="project" value="InterPro"/>
</dbReference>
<dbReference type="Pfam" id="PF07366">
    <property type="entry name" value="SnoaL"/>
    <property type="match status" value="1"/>
</dbReference>
<dbReference type="AlphaFoldDB" id="A0A9X1KUS0"/>
<evidence type="ECO:0000313" key="2">
    <source>
        <dbReference type="EMBL" id="MCA6073818.1"/>
    </source>
</evidence>
<comment type="caution">
    <text evidence="2">The sequence shown here is derived from an EMBL/GenBank/DDBJ whole genome shotgun (WGS) entry which is preliminary data.</text>
</comment>
<keyword evidence="1" id="KW-1133">Transmembrane helix</keyword>
<dbReference type="RefSeq" id="WP_225696930.1">
    <property type="nucleotide sequence ID" value="NZ_JAIXNE010000001.1"/>
</dbReference>
<dbReference type="InterPro" id="IPR032710">
    <property type="entry name" value="NTF2-like_dom_sf"/>
</dbReference>
<dbReference type="InterPro" id="IPR009959">
    <property type="entry name" value="Cyclase_SnoaL-like"/>
</dbReference>
<proteinExistence type="predicted"/>
<keyword evidence="1" id="KW-0812">Transmembrane</keyword>
<dbReference type="PANTHER" id="PTHR38436">
    <property type="entry name" value="POLYKETIDE CYCLASE SNOAL-LIKE DOMAIN"/>
    <property type="match status" value="1"/>
</dbReference>
<dbReference type="EMBL" id="JAIXNE010000001">
    <property type="protein sequence ID" value="MCA6073818.1"/>
    <property type="molecule type" value="Genomic_DNA"/>
</dbReference>
<evidence type="ECO:0000256" key="1">
    <source>
        <dbReference type="SAM" id="Phobius"/>
    </source>
</evidence>
<dbReference type="SUPFAM" id="SSF54427">
    <property type="entry name" value="NTF2-like"/>
    <property type="match status" value="1"/>
</dbReference>
<protein>
    <submittedName>
        <fullName evidence="2">Ester cyclase</fullName>
    </submittedName>
</protein>
<dbReference type="Proteomes" id="UP001139409">
    <property type="component" value="Unassembled WGS sequence"/>
</dbReference>
<organism evidence="2 3">
    <name type="scientific">Fulvivirga sedimenti</name>
    <dbReference type="NCBI Taxonomy" id="2879465"/>
    <lineage>
        <taxon>Bacteria</taxon>
        <taxon>Pseudomonadati</taxon>
        <taxon>Bacteroidota</taxon>
        <taxon>Cytophagia</taxon>
        <taxon>Cytophagales</taxon>
        <taxon>Fulvivirgaceae</taxon>
        <taxon>Fulvivirga</taxon>
    </lineage>
</organism>
<name>A0A9X1KUS0_9BACT</name>
<gene>
    <name evidence="2" type="ORF">LDX50_03010</name>
</gene>
<keyword evidence="1" id="KW-0472">Membrane</keyword>
<feature type="transmembrane region" description="Helical" evidence="1">
    <location>
        <begin position="162"/>
        <end position="182"/>
    </location>
</feature>
<keyword evidence="3" id="KW-1185">Reference proteome</keyword>